<gene>
    <name evidence="2" type="ORF">JYU34_020041</name>
</gene>
<feature type="non-terminal residue" evidence="2">
    <location>
        <position position="1"/>
    </location>
</feature>
<dbReference type="Proteomes" id="UP000823941">
    <property type="component" value="Chromosome 27"/>
</dbReference>
<proteinExistence type="predicted"/>
<name>A0ABQ7PZL6_PLUXY</name>
<evidence type="ECO:0000313" key="3">
    <source>
        <dbReference type="Proteomes" id="UP000823941"/>
    </source>
</evidence>
<protein>
    <submittedName>
        <fullName evidence="2">Uncharacterized protein</fullName>
    </submittedName>
</protein>
<dbReference type="EMBL" id="JAHIBW010000027">
    <property type="protein sequence ID" value="KAG7297098.1"/>
    <property type="molecule type" value="Genomic_DNA"/>
</dbReference>
<sequence length="89" mass="9158">ELNLTLILSSCNLNPPGVGVESTAIQSRTPNYTGSKSNIAGPDPPSEPDPRPGAVADCAGVTPPGRTSVISSLEDVDLIMFELAILVGR</sequence>
<evidence type="ECO:0000256" key="1">
    <source>
        <dbReference type="SAM" id="MobiDB-lite"/>
    </source>
</evidence>
<comment type="caution">
    <text evidence="2">The sequence shown here is derived from an EMBL/GenBank/DDBJ whole genome shotgun (WGS) entry which is preliminary data.</text>
</comment>
<keyword evidence="3" id="KW-1185">Reference proteome</keyword>
<organism evidence="2 3">
    <name type="scientific">Plutella xylostella</name>
    <name type="common">Diamondback moth</name>
    <name type="synonym">Plutella maculipennis</name>
    <dbReference type="NCBI Taxonomy" id="51655"/>
    <lineage>
        <taxon>Eukaryota</taxon>
        <taxon>Metazoa</taxon>
        <taxon>Ecdysozoa</taxon>
        <taxon>Arthropoda</taxon>
        <taxon>Hexapoda</taxon>
        <taxon>Insecta</taxon>
        <taxon>Pterygota</taxon>
        <taxon>Neoptera</taxon>
        <taxon>Endopterygota</taxon>
        <taxon>Lepidoptera</taxon>
        <taxon>Glossata</taxon>
        <taxon>Ditrysia</taxon>
        <taxon>Yponomeutoidea</taxon>
        <taxon>Plutellidae</taxon>
        <taxon>Plutella</taxon>
    </lineage>
</organism>
<feature type="region of interest" description="Disordered" evidence="1">
    <location>
        <begin position="18"/>
        <end position="55"/>
    </location>
</feature>
<evidence type="ECO:0000313" key="2">
    <source>
        <dbReference type="EMBL" id="KAG7297098.1"/>
    </source>
</evidence>
<reference evidence="2 3" key="1">
    <citation type="submission" date="2021-06" db="EMBL/GenBank/DDBJ databases">
        <title>A haploid diamondback moth (Plutella xylostella L.) genome assembly resolves 31 chromosomes and identifies a diamide resistance mutation.</title>
        <authorList>
            <person name="Ward C.M."/>
            <person name="Perry K.D."/>
            <person name="Baker G."/>
            <person name="Powis K."/>
            <person name="Heckel D.G."/>
            <person name="Baxter S.W."/>
        </authorList>
    </citation>
    <scope>NUCLEOTIDE SEQUENCE [LARGE SCALE GENOMIC DNA]</scope>
    <source>
        <strain evidence="2 3">LV</strain>
        <tissue evidence="2">Single pupa</tissue>
    </source>
</reference>
<accession>A0ABQ7PZL6</accession>
<feature type="compositionally biased region" description="Polar residues" evidence="1">
    <location>
        <begin position="23"/>
        <end position="38"/>
    </location>
</feature>